<evidence type="ECO:0000313" key="1">
    <source>
        <dbReference type="EMBL" id="CAG8450508.1"/>
    </source>
</evidence>
<protein>
    <submittedName>
        <fullName evidence="1">12152_t:CDS:1</fullName>
    </submittedName>
</protein>
<gene>
    <name evidence="1" type="ORF">DHETER_LOCUS809</name>
</gene>
<organism evidence="1 2">
    <name type="scientific">Dentiscutata heterogama</name>
    <dbReference type="NCBI Taxonomy" id="1316150"/>
    <lineage>
        <taxon>Eukaryota</taxon>
        <taxon>Fungi</taxon>
        <taxon>Fungi incertae sedis</taxon>
        <taxon>Mucoromycota</taxon>
        <taxon>Glomeromycotina</taxon>
        <taxon>Glomeromycetes</taxon>
        <taxon>Diversisporales</taxon>
        <taxon>Gigasporaceae</taxon>
        <taxon>Dentiscutata</taxon>
    </lineage>
</organism>
<evidence type="ECO:0000313" key="2">
    <source>
        <dbReference type="Proteomes" id="UP000789702"/>
    </source>
</evidence>
<reference evidence="1" key="1">
    <citation type="submission" date="2021-06" db="EMBL/GenBank/DDBJ databases">
        <authorList>
            <person name="Kallberg Y."/>
            <person name="Tangrot J."/>
            <person name="Rosling A."/>
        </authorList>
    </citation>
    <scope>NUCLEOTIDE SEQUENCE</scope>
    <source>
        <strain evidence="1">IL203A</strain>
    </source>
</reference>
<name>A0ACA9K3T8_9GLOM</name>
<comment type="caution">
    <text evidence="1">The sequence shown here is derived from an EMBL/GenBank/DDBJ whole genome shotgun (WGS) entry which is preliminary data.</text>
</comment>
<accession>A0ACA9K3T8</accession>
<dbReference type="EMBL" id="CAJVPU010000446">
    <property type="protein sequence ID" value="CAG8450508.1"/>
    <property type="molecule type" value="Genomic_DNA"/>
</dbReference>
<sequence length="60" mass="6950">MSQQQFNEFVEAFIRSQETVNTQLAKILHQQNTQTQTVTEGVTYIYKPQYTKGLLKDAVL</sequence>
<dbReference type="Proteomes" id="UP000789702">
    <property type="component" value="Unassembled WGS sequence"/>
</dbReference>
<keyword evidence="2" id="KW-1185">Reference proteome</keyword>
<proteinExistence type="predicted"/>